<geneLocation type="plasmid" evidence="2">
    <name>prhbstw-00938_2</name>
</geneLocation>
<dbReference type="AlphaFoldDB" id="A0AAP9R221"/>
<organism evidence="1 2">
    <name type="scientific">Klebsiella aerogenes</name>
    <name type="common">Enterobacter aerogenes</name>
    <dbReference type="NCBI Taxonomy" id="548"/>
    <lineage>
        <taxon>Bacteria</taxon>
        <taxon>Pseudomonadati</taxon>
        <taxon>Pseudomonadota</taxon>
        <taxon>Gammaproteobacteria</taxon>
        <taxon>Enterobacterales</taxon>
        <taxon>Enterobacteriaceae</taxon>
        <taxon>Klebsiella/Raoultella group</taxon>
        <taxon>Klebsiella</taxon>
    </lineage>
</organism>
<name>A0AAP9R221_KLEAE</name>
<evidence type="ECO:0000313" key="2">
    <source>
        <dbReference type="Proteomes" id="UP000514462"/>
    </source>
</evidence>
<dbReference type="RefSeq" id="WP_182015374.1">
    <property type="nucleotide sequence ID" value="NZ_CP055905.1"/>
</dbReference>
<proteinExistence type="predicted"/>
<evidence type="ECO:0000313" key="1">
    <source>
        <dbReference type="EMBL" id="QMR42990.1"/>
    </source>
</evidence>
<protein>
    <recommendedName>
        <fullName evidence="3">Cytoplasmic protein</fullName>
    </recommendedName>
</protein>
<sequence>MDDGLREAVRQAQGYFNSYHRYPIERLEADYQDEIRKFSNESWEAPQRAARLSAAVKNYKTSQMLSFIFEIGIDHALDLTPLVVKRLCQNLFGRKGSQAIIVDVFGSKQRIHRSIHSSPVFTDELTERYRRRAEHYWRSTLTDIERVKLGYRKKVNKANAKNSTQDG</sequence>
<accession>A0AAP9R221</accession>
<reference evidence="2" key="1">
    <citation type="submission" date="2020-06" db="EMBL/GenBank/DDBJ databases">
        <title>REHAB project genomes.</title>
        <authorList>
            <person name="Shaw L.P."/>
        </authorList>
    </citation>
    <scope>NUCLEOTIDE SEQUENCE [LARGE SCALE GENOMIC DNA]</scope>
    <source>
        <strain evidence="2">RHBSTW-00938</strain>
        <plasmid evidence="2">prhbstw-00938_2</plasmid>
    </source>
</reference>
<dbReference type="Proteomes" id="UP000514462">
    <property type="component" value="Plasmid pRHBSTW-00938_2"/>
</dbReference>
<evidence type="ECO:0008006" key="3">
    <source>
        <dbReference type="Google" id="ProtNLM"/>
    </source>
</evidence>
<dbReference type="EMBL" id="CP055905">
    <property type="protein sequence ID" value="QMR42990.1"/>
    <property type="molecule type" value="Genomic_DNA"/>
</dbReference>
<gene>
    <name evidence="1" type="ORF">HV331_26235</name>
</gene>
<keyword evidence="1" id="KW-0614">Plasmid</keyword>